<evidence type="ECO:0000313" key="2">
    <source>
        <dbReference type="EMBL" id="GEM35958.1"/>
    </source>
</evidence>
<evidence type="ECO:0000313" key="3">
    <source>
        <dbReference type="Proteomes" id="UP000321424"/>
    </source>
</evidence>
<reference evidence="2 3" key="1">
    <citation type="submission" date="2019-07" db="EMBL/GenBank/DDBJ databases">
        <title>Whole genome shotgun sequence of Nocardia ninae NBRC 108245.</title>
        <authorList>
            <person name="Hosoyama A."/>
            <person name="Uohara A."/>
            <person name="Ohji S."/>
            <person name="Ichikawa N."/>
        </authorList>
    </citation>
    <scope>NUCLEOTIDE SEQUENCE [LARGE SCALE GENOMIC DNA]</scope>
    <source>
        <strain evidence="2 3">NBRC 108245</strain>
    </source>
</reference>
<gene>
    <name evidence="2" type="ORF">NN4_04770</name>
</gene>
<evidence type="ECO:0000256" key="1">
    <source>
        <dbReference type="SAM" id="MobiDB-lite"/>
    </source>
</evidence>
<protein>
    <submittedName>
        <fullName evidence="2">Uncharacterized protein</fullName>
    </submittedName>
</protein>
<name>A0A511M763_9NOCA</name>
<accession>A0A511M763</accession>
<sequence>MALGAKPIDSTVALRESRSSTGYSSNLFADMNSVRHRSDGARTSAAGSPRGCSIPTEESADVPATALAGKNYASGCIADDNASPIGYGQVQWVGR</sequence>
<dbReference type="EMBL" id="BJXA01000002">
    <property type="protein sequence ID" value="GEM35958.1"/>
    <property type="molecule type" value="Genomic_DNA"/>
</dbReference>
<organism evidence="2 3">
    <name type="scientific">Nocardia ninae NBRC 108245</name>
    <dbReference type="NCBI Taxonomy" id="1210091"/>
    <lineage>
        <taxon>Bacteria</taxon>
        <taxon>Bacillati</taxon>
        <taxon>Actinomycetota</taxon>
        <taxon>Actinomycetes</taxon>
        <taxon>Mycobacteriales</taxon>
        <taxon>Nocardiaceae</taxon>
        <taxon>Nocardia</taxon>
    </lineage>
</organism>
<proteinExistence type="predicted"/>
<dbReference type="Proteomes" id="UP000321424">
    <property type="component" value="Unassembled WGS sequence"/>
</dbReference>
<comment type="caution">
    <text evidence="2">The sequence shown here is derived from an EMBL/GenBank/DDBJ whole genome shotgun (WGS) entry which is preliminary data.</text>
</comment>
<dbReference type="AlphaFoldDB" id="A0A511M763"/>
<feature type="region of interest" description="Disordered" evidence="1">
    <location>
        <begin position="1"/>
        <end position="58"/>
    </location>
</feature>
<keyword evidence="3" id="KW-1185">Reference proteome</keyword>